<organism evidence="3 4">
    <name type="scientific">Lophiotrema nucula</name>
    <dbReference type="NCBI Taxonomy" id="690887"/>
    <lineage>
        <taxon>Eukaryota</taxon>
        <taxon>Fungi</taxon>
        <taxon>Dikarya</taxon>
        <taxon>Ascomycota</taxon>
        <taxon>Pezizomycotina</taxon>
        <taxon>Dothideomycetes</taxon>
        <taxon>Pleosporomycetidae</taxon>
        <taxon>Pleosporales</taxon>
        <taxon>Lophiotremataceae</taxon>
        <taxon>Lophiotrema</taxon>
    </lineage>
</organism>
<accession>A0A6A5YXI1</accession>
<keyword evidence="4" id="KW-1185">Reference proteome</keyword>
<dbReference type="SUPFAM" id="SSF55347">
    <property type="entry name" value="Glyceraldehyde-3-phosphate dehydrogenase-like, C-terminal domain"/>
    <property type="match status" value="1"/>
</dbReference>
<evidence type="ECO:0000313" key="4">
    <source>
        <dbReference type="Proteomes" id="UP000799770"/>
    </source>
</evidence>
<evidence type="ECO:0000256" key="1">
    <source>
        <dbReference type="SAM" id="MobiDB-lite"/>
    </source>
</evidence>
<dbReference type="EMBL" id="ML977333">
    <property type="protein sequence ID" value="KAF2111616.1"/>
    <property type="molecule type" value="Genomic_DNA"/>
</dbReference>
<protein>
    <submittedName>
        <fullName evidence="3">Streptomycin biosynthesis protein StrI</fullName>
    </submittedName>
</protein>
<gene>
    <name evidence="3" type="ORF">BDV96DRAFT_649598</name>
</gene>
<dbReference type="Gene3D" id="3.30.360.10">
    <property type="entry name" value="Dihydrodipicolinate Reductase, domain 2"/>
    <property type="match status" value="1"/>
</dbReference>
<dbReference type="Pfam" id="PF01408">
    <property type="entry name" value="GFO_IDH_MocA"/>
    <property type="match status" value="1"/>
</dbReference>
<evidence type="ECO:0000313" key="3">
    <source>
        <dbReference type="EMBL" id="KAF2111616.1"/>
    </source>
</evidence>
<evidence type="ECO:0000259" key="2">
    <source>
        <dbReference type="Pfam" id="PF01408"/>
    </source>
</evidence>
<dbReference type="InterPro" id="IPR000683">
    <property type="entry name" value="Gfo/Idh/MocA-like_OxRdtase_N"/>
</dbReference>
<dbReference type="GO" id="GO:0000166">
    <property type="term" value="F:nucleotide binding"/>
    <property type="evidence" value="ECO:0007669"/>
    <property type="project" value="InterPro"/>
</dbReference>
<dbReference type="OrthoDB" id="2129491at2759"/>
<feature type="region of interest" description="Disordered" evidence="1">
    <location>
        <begin position="1"/>
        <end position="50"/>
    </location>
</feature>
<dbReference type="Proteomes" id="UP000799770">
    <property type="component" value="Unassembled WGS sequence"/>
</dbReference>
<dbReference type="InterPro" id="IPR036291">
    <property type="entry name" value="NAD(P)-bd_dom_sf"/>
</dbReference>
<dbReference type="InterPro" id="IPR051450">
    <property type="entry name" value="Gfo/Idh/MocA_Oxidoreductases"/>
</dbReference>
<feature type="compositionally biased region" description="Low complexity" evidence="1">
    <location>
        <begin position="20"/>
        <end position="38"/>
    </location>
</feature>
<name>A0A6A5YXI1_9PLEO</name>
<dbReference type="PANTHER" id="PTHR43377">
    <property type="entry name" value="BILIVERDIN REDUCTASE A"/>
    <property type="match status" value="1"/>
</dbReference>
<dbReference type="SUPFAM" id="SSF51735">
    <property type="entry name" value="NAD(P)-binding Rossmann-fold domains"/>
    <property type="match status" value="1"/>
</dbReference>
<feature type="domain" description="Gfo/Idh/MocA-like oxidoreductase N-terminal" evidence="2">
    <location>
        <begin position="69"/>
        <end position="206"/>
    </location>
</feature>
<reference evidence="3" key="1">
    <citation type="journal article" date="2020" name="Stud. Mycol.">
        <title>101 Dothideomycetes genomes: a test case for predicting lifestyles and emergence of pathogens.</title>
        <authorList>
            <person name="Haridas S."/>
            <person name="Albert R."/>
            <person name="Binder M."/>
            <person name="Bloem J."/>
            <person name="Labutti K."/>
            <person name="Salamov A."/>
            <person name="Andreopoulos B."/>
            <person name="Baker S."/>
            <person name="Barry K."/>
            <person name="Bills G."/>
            <person name="Bluhm B."/>
            <person name="Cannon C."/>
            <person name="Castanera R."/>
            <person name="Culley D."/>
            <person name="Daum C."/>
            <person name="Ezra D."/>
            <person name="Gonzalez J."/>
            <person name="Henrissat B."/>
            <person name="Kuo A."/>
            <person name="Liang C."/>
            <person name="Lipzen A."/>
            <person name="Lutzoni F."/>
            <person name="Magnuson J."/>
            <person name="Mondo S."/>
            <person name="Nolan M."/>
            <person name="Ohm R."/>
            <person name="Pangilinan J."/>
            <person name="Park H.-J."/>
            <person name="Ramirez L."/>
            <person name="Alfaro M."/>
            <person name="Sun H."/>
            <person name="Tritt A."/>
            <person name="Yoshinaga Y."/>
            <person name="Zwiers L.-H."/>
            <person name="Turgeon B."/>
            <person name="Goodwin S."/>
            <person name="Spatafora J."/>
            <person name="Crous P."/>
            <person name="Grigoriev I."/>
        </authorList>
    </citation>
    <scope>NUCLEOTIDE SEQUENCE</scope>
    <source>
        <strain evidence="3">CBS 627.86</strain>
    </source>
</reference>
<proteinExistence type="predicted"/>
<dbReference type="AlphaFoldDB" id="A0A6A5YXI1"/>
<dbReference type="PANTHER" id="PTHR43377:SF12">
    <property type="entry name" value="BINDING ROSSMANN FOLD OXIDOREDUCTASE, PUTATIVE (AFU_ORTHOLOGUE AFUA_3G11840)-RELATED"/>
    <property type="match status" value="1"/>
</dbReference>
<dbReference type="Gene3D" id="3.40.50.720">
    <property type="entry name" value="NAD(P)-binding Rossmann-like Domain"/>
    <property type="match status" value="1"/>
</dbReference>
<sequence length="592" mass="65749">MKHIFKRNKPATNGAAALPSATTTTASSSNNNNNNNNNIVPNAVPIEDPSGTDTFLKAQGRAEFDDPPRVLVIGAGSRGTAYARSALDSTNAVIAAVAEPLAYKRAEFGRKFIWGQDGKAEASQEFESWRQWVKFEETRREREAAGEKGEGVEERIDAVFVCVLDEMHEEVVCGISHLGVHVCCEKPMSTSLKSCMNIYNALKSAGGKGPHGQANGNGDVERQQPIFGICHVLRYSPHNMLLRQLVLEKEVIGDVLSIEHVEPVGWWHFSHSYVRGNWRKESVTAPSLLTKSCHDIDFLMWLLCSPPPNSTAAPHLPSYLTSTGSRTFFRKARKPVEAGDATNCLSCPHEQDCDYSAKKIYLEKQLKFGNTGWPVKIVNPEIEDLYKTSGLEAASKVLLESLAEDYTSDTPTEEVESRPWFGRCVWEADNDVCDDQCVTITWDDDQVEDGKVVKQRGAKTAQFHMVAFTEKICERRGRIYGTKGEIEYDSATIKVHNFSTGYTKVHKPHLAGGGHGGGDEGLARQFLRAVNAVDSQEMSSAEAQRAFLGCDLDEAFRSHAMVFAADEARKERKVVDWKKWWSEQVESQLRAD</sequence>